<feature type="domain" description="PAS" evidence="11">
    <location>
        <begin position="259"/>
        <end position="304"/>
    </location>
</feature>
<feature type="transmembrane region" description="Helical" evidence="9">
    <location>
        <begin position="38"/>
        <end position="58"/>
    </location>
</feature>
<feature type="transmembrane region" description="Helical" evidence="9">
    <location>
        <begin position="130"/>
        <end position="150"/>
    </location>
</feature>
<evidence type="ECO:0000313" key="12">
    <source>
        <dbReference type="EMBL" id="TCL73300.1"/>
    </source>
</evidence>
<dbReference type="OrthoDB" id="9815750at2"/>
<dbReference type="Pfam" id="PF00989">
    <property type="entry name" value="PAS"/>
    <property type="match status" value="1"/>
</dbReference>
<dbReference type="SMART" id="SM00388">
    <property type="entry name" value="HisKA"/>
    <property type="match status" value="1"/>
</dbReference>
<dbReference type="SUPFAM" id="SSF47384">
    <property type="entry name" value="Homodimeric domain of signal transducing histidine kinase"/>
    <property type="match status" value="1"/>
</dbReference>
<dbReference type="Gene3D" id="1.10.287.130">
    <property type="match status" value="1"/>
</dbReference>
<keyword evidence="3" id="KW-0597">Phosphoprotein</keyword>
<evidence type="ECO:0000259" key="10">
    <source>
        <dbReference type="PROSITE" id="PS50109"/>
    </source>
</evidence>
<dbReference type="GO" id="GO:0000155">
    <property type="term" value="F:phosphorelay sensor kinase activity"/>
    <property type="evidence" value="ECO:0007669"/>
    <property type="project" value="InterPro"/>
</dbReference>
<keyword evidence="9" id="KW-1133">Transmembrane helix</keyword>
<evidence type="ECO:0000256" key="3">
    <source>
        <dbReference type="ARBA" id="ARBA00022553"/>
    </source>
</evidence>
<dbReference type="InterPro" id="IPR004358">
    <property type="entry name" value="Sig_transdc_His_kin-like_C"/>
</dbReference>
<organism evidence="12 13">
    <name type="scientific">Hydrogenispora ethanolica</name>
    <dbReference type="NCBI Taxonomy" id="1082276"/>
    <lineage>
        <taxon>Bacteria</taxon>
        <taxon>Bacillati</taxon>
        <taxon>Bacillota</taxon>
        <taxon>Hydrogenispora</taxon>
    </lineage>
</organism>
<dbReference type="CDD" id="cd00082">
    <property type="entry name" value="HisKA"/>
    <property type="match status" value="1"/>
</dbReference>
<dbReference type="PROSITE" id="PS51257">
    <property type="entry name" value="PROKAR_LIPOPROTEIN"/>
    <property type="match status" value="1"/>
</dbReference>
<evidence type="ECO:0000256" key="9">
    <source>
        <dbReference type="SAM" id="Phobius"/>
    </source>
</evidence>
<dbReference type="RefSeq" id="WP_132013447.1">
    <property type="nucleotide sequence ID" value="NZ_SLUN01000005.1"/>
</dbReference>
<dbReference type="PROSITE" id="PS50109">
    <property type="entry name" value="HIS_KIN"/>
    <property type="match status" value="1"/>
</dbReference>
<dbReference type="PROSITE" id="PS50112">
    <property type="entry name" value="PAS"/>
    <property type="match status" value="1"/>
</dbReference>
<evidence type="ECO:0000259" key="11">
    <source>
        <dbReference type="PROSITE" id="PS50112"/>
    </source>
</evidence>
<proteinExistence type="predicted"/>
<dbReference type="EC" id="2.7.13.3" evidence="2"/>
<gene>
    <name evidence="12" type="ORF">EDC14_1005162</name>
</gene>
<dbReference type="PANTHER" id="PTHR43065">
    <property type="entry name" value="SENSOR HISTIDINE KINASE"/>
    <property type="match status" value="1"/>
</dbReference>
<dbReference type="Proteomes" id="UP000295008">
    <property type="component" value="Unassembled WGS sequence"/>
</dbReference>
<dbReference type="InterPro" id="IPR033425">
    <property type="entry name" value="MASE3"/>
</dbReference>
<keyword evidence="5" id="KW-0547">Nucleotide-binding</keyword>
<dbReference type="Gene3D" id="3.30.565.10">
    <property type="entry name" value="Histidine kinase-like ATPase, C-terminal domain"/>
    <property type="match status" value="1"/>
</dbReference>
<evidence type="ECO:0000256" key="8">
    <source>
        <dbReference type="ARBA" id="ARBA00023012"/>
    </source>
</evidence>
<dbReference type="SMART" id="SM00387">
    <property type="entry name" value="HATPase_c"/>
    <property type="match status" value="1"/>
</dbReference>
<evidence type="ECO:0000256" key="1">
    <source>
        <dbReference type="ARBA" id="ARBA00000085"/>
    </source>
</evidence>
<dbReference type="GO" id="GO:0006355">
    <property type="term" value="P:regulation of DNA-templated transcription"/>
    <property type="evidence" value="ECO:0007669"/>
    <property type="project" value="InterPro"/>
</dbReference>
<dbReference type="PRINTS" id="PR00344">
    <property type="entry name" value="BCTRLSENSOR"/>
</dbReference>
<dbReference type="PANTHER" id="PTHR43065:SF42">
    <property type="entry name" value="TWO-COMPONENT SENSOR PPRA"/>
    <property type="match status" value="1"/>
</dbReference>
<dbReference type="NCBIfam" id="TIGR00229">
    <property type="entry name" value="sensory_box"/>
    <property type="match status" value="1"/>
</dbReference>
<keyword evidence="8" id="KW-0902">Two-component regulatory system</keyword>
<feature type="transmembrane region" description="Helical" evidence="9">
    <location>
        <begin position="12"/>
        <end position="32"/>
    </location>
</feature>
<dbReference type="Pfam" id="PF02518">
    <property type="entry name" value="HATPase_c"/>
    <property type="match status" value="1"/>
</dbReference>
<keyword evidence="13" id="KW-1185">Reference proteome</keyword>
<dbReference type="InterPro" id="IPR035965">
    <property type="entry name" value="PAS-like_dom_sf"/>
</dbReference>
<dbReference type="InterPro" id="IPR036097">
    <property type="entry name" value="HisK_dim/P_sf"/>
</dbReference>
<dbReference type="InterPro" id="IPR000014">
    <property type="entry name" value="PAS"/>
</dbReference>
<dbReference type="CDD" id="cd00130">
    <property type="entry name" value="PAS"/>
    <property type="match status" value="1"/>
</dbReference>
<dbReference type="Gene3D" id="3.30.450.20">
    <property type="entry name" value="PAS domain"/>
    <property type="match status" value="1"/>
</dbReference>
<keyword evidence="7" id="KW-0067">ATP-binding</keyword>
<dbReference type="Pfam" id="PF17159">
    <property type="entry name" value="MASE3"/>
    <property type="match status" value="1"/>
</dbReference>
<evidence type="ECO:0000256" key="6">
    <source>
        <dbReference type="ARBA" id="ARBA00022777"/>
    </source>
</evidence>
<feature type="transmembrane region" description="Helical" evidence="9">
    <location>
        <begin position="162"/>
        <end position="182"/>
    </location>
</feature>
<keyword evidence="9" id="KW-0812">Transmembrane</keyword>
<accession>A0A4R1S3S4</accession>
<evidence type="ECO:0000256" key="4">
    <source>
        <dbReference type="ARBA" id="ARBA00022679"/>
    </source>
</evidence>
<dbReference type="SUPFAM" id="SSF55785">
    <property type="entry name" value="PYP-like sensor domain (PAS domain)"/>
    <property type="match status" value="1"/>
</dbReference>
<dbReference type="GO" id="GO:0005524">
    <property type="term" value="F:ATP binding"/>
    <property type="evidence" value="ECO:0007669"/>
    <property type="project" value="UniProtKB-KW"/>
</dbReference>
<protein>
    <recommendedName>
        <fullName evidence="2">histidine kinase</fullName>
        <ecNumber evidence="2">2.7.13.3</ecNumber>
    </recommendedName>
</protein>
<comment type="catalytic activity">
    <reaction evidence="1">
        <text>ATP + protein L-histidine = ADP + protein N-phospho-L-histidine.</text>
        <dbReference type="EC" id="2.7.13.3"/>
    </reaction>
</comment>
<keyword evidence="6" id="KW-0418">Kinase</keyword>
<dbReference type="SUPFAM" id="SSF55874">
    <property type="entry name" value="ATPase domain of HSP90 chaperone/DNA topoisomerase II/histidine kinase"/>
    <property type="match status" value="1"/>
</dbReference>
<evidence type="ECO:0000256" key="7">
    <source>
        <dbReference type="ARBA" id="ARBA00022840"/>
    </source>
</evidence>
<name>A0A4R1S3S4_HYDET</name>
<feature type="transmembrane region" description="Helical" evidence="9">
    <location>
        <begin position="65"/>
        <end position="87"/>
    </location>
</feature>
<dbReference type="EMBL" id="SLUN01000005">
    <property type="protein sequence ID" value="TCL73300.1"/>
    <property type="molecule type" value="Genomic_DNA"/>
</dbReference>
<keyword evidence="9" id="KW-0472">Membrane</keyword>
<dbReference type="InterPro" id="IPR003594">
    <property type="entry name" value="HATPase_dom"/>
</dbReference>
<dbReference type="Pfam" id="PF00512">
    <property type="entry name" value="HisKA"/>
    <property type="match status" value="1"/>
</dbReference>
<reference evidence="12 13" key="1">
    <citation type="submission" date="2019-03" db="EMBL/GenBank/DDBJ databases">
        <title>Genomic Encyclopedia of Type Strains, Phase IV (KMG-IV): sequencing the most valuable type-strain genomes for metagenomic binning, comparative biology and taxonomic classification.</title>
        <authorList>
            <person name="Goeker M."/>
        </authorList>
    </citation>
    <scope>NUCLEOTIDE SEQUENCE [LARGE SCALE GENOMIC DNA]</scope>
    <source>
        <strain evidence="12 13">LX-B</strain>
    </source>
</reference>
<dbReference type="InterPro" id="IPR003661">
    <property type="entry name" value="HisK_dim/P_dom"/>
</dbReference>
<feature type="transmembrane region" description="Helical" evidence="9">
    <location>
        <begin position="102"/>
        <end position="123"/>
    </location>
</feature>
<dbReference type="InterPro" id="IPR005467">
    <property type="entry name" value="His_kinase_dom"/>
</dbReference>
<feature type="domain" description="Histidine kinase" evidence="10">
    <location>
        <begin position="394"/>
        <end position="611"/>
    </location>
</feature>
<dbReference type="AlphaFoldDB" id="A0A4R1S3S4"/>
<dbReference type="InterPro" id="IPR036890">
    <property type="entry name" value="HATPase_C_sf"/>
</dbReference>
<keyword evidence="4" id="KW-0808">Transferase</keyword>
<evidence type="ECO:0000256" key="5">
    <source>
        <dbReference type="ARBA" id="ARBA00022741"/>
    </source>
</evidence>
<comment type="caution">
    <text evidence="12">The sequence shown here is derived from an EMBL/GenBank/DDBJ whole genome shotgun (WGS) entry which is preliminary data.</text>
</comment>
<dbReference type="SMART" id="SM00091">
    <property type="entry name" value="PAS"/>
    <property type="match status" value="1"/>
</dbReference>
<evidence type="ECO:0000256" key="2">
    <source>
        <dbReference type="ARBA" id="ARBA00012438"/>
    </source>
</evidence>
<dbReference type="InterPro" id="IPR013767">
    <property type="entry name" value="PAS_fold"/>
</dbReference>
<evidence type="ECO:0000313" key="13">
    <source>
        <dbReference type="Proteomes" id="UP000295008"/>
    </source>
</evidence>
<sequence>MKNNAISPNGREPGLSMMGLVLLLLVGCSLYRYSLFHLLAEVYGIFLAFSIFSITWNVRRFMKNPYLLFLGVAFLFSGVLSLVQLLLDFRLLPSGLFVASHAQLFLTLSYVWSGSLLIAPLLFEREFSYPLYFGVLAGMVLAMLSLAPLLTRLAGDPGYRPVAWVLGILIFLLLTAGSLLMLFRQRRHFDKASLTMLTLANVSYVPAIAVLFSHSAPVLVVIHLCRLMALTFYYHVVVRIGLLAPYQELKQSEAALAAEKERLDITLKSLGEGVIATDNAGRVCLLNKVAEELTGWTQAEALGRPLPEVYRTAAAEAEPVPGIGRHPETPPALVLTSRDQHKRFIAASGAAIRDHREEITGQVYVFRDITVQQKMAEEFLKNQKLKSLGILAGGMAHDFHNILAVLLGNVQLAKLLLEKGKDIGKYLDGMEESIKNAARLTKQLLTFSKGGTPIKHRIDLGRVIAHAAEFALKDQNVQYQFLNAAGLWPVEADEGQIGQVVHNLLINAAQAMPDGGLIRIQTENVLLREGEPAPPLRKGSYVKLVVEDHGCGIAPEHLPHIFDPFFTTRQSGNGLGLATAYSIIARHEGCITVDSKPGRGTLFAVYLPACLEPDAARSSAIS</sequence>